<dbReference type="AlphaFoldDB" id="M6VP77"/>
<dbReference type="RefSeq" id="WP_002177158.1">
    <property type="nucleotide sequence ID" value="NZ_AKWD02000019.1"/>
</dbReference>
<dbReference type="EMBL" id="AKWD02000019">
    <property type="protein sequence ID" value="EMO54864.1"/>
    <property type="molecule type" value="Genomic_DNA"/>
</dbReference>
<accession>M6VP77</accession>
<organism evidence="2 3">
    <name type="scientific">Leptospira noguchii</name>
    <dbReference type="NCBI Taxonomy" id="28182"/>
    <lineage>
        <taxon>Bacteria</taxon>
        <taxon>Pseudomonadati</taxon>
        <taxon>Spirochaetota</taxon>
        <taxon>Spirochaetia</taxon>
        <taxon>Leptospirales</taxon>
        <taxon>Leptospiraceae</taxon>
        <taxon>Leptospira</taxon>
    </lineage>
</organism>
<keyword evidence="1" id="KW-0472">Membrane</keyword>
<keyword evidence="1" id="KW-1133">Transmembrane helix</keyword>
<keyword evidence="1" id="KW-0812">Transmembrane</keyword>
<evidence type="ECO:0000313" key="3">
    <source>
        <dbReference type="Proteomes" id="UP000012112"/>
    </source>
</evidence>
<sequence length="151" mass="17578">MKRILVIITELIVSLILLFALSIVLFFAYKEFQKENLKRNYQSASNLNFSFQICNTNGGRIFEDRIESVDWINPHTVHVKAKVCSNCGDYDWVGDYKEIGDSIDLLYNTFSDGYAACGCCPVIMKFEISNIEKKKYKYRIQMKERVFLNTN</sequence>
<protein>
    <submittedName>
        <fullName evidence="2">Uncharacterized protein</fullName>
    </submittedName>
</protein>
<dbReference type="Proteomes" id="UP000012112">
    <property type="component" value="Unassembled WGS sequence"/>
</dbReference>
<feature type="transmembrane region" description="Helical" evidence="1">
    <location>
        <begin position="6"/>
        <end position="29"/>
    </location>
</feature>
<gene>
    <name evidence="2" type="ORF">LEP1GSC172_3538</name>
</gene>
<proteinExistence type="predicted"/>
<comment type="caution">
    <text evidence="2">The sequence shown here is derived from an EMBL/GenBank/DDBJ whole genome shotgun (WGS) entry which is preliminary data.</text>
</comment>
<evidence type="ECO:0000313" key="2">
    <source>
        <dbReference type="EMBL" id="EMO54864.1"/>
    </source>
</evidence>
<reference evidence="2 3" key="1">
    <citation type="submission" date="2013-01" db="EMBL/GenBank/DDBJ databases">
        <authorList>
            <person name="Harkins D.M."/>
            <person name="Durkin A.S."/>
            <person name="Brinkac L.M."/>
            <person name="Haft D.H."/>
            <person name="Selengut J.D."/>
            <person name="Sanka R."/>
            <person name="DePew J."/>
            <person name="Purushe J."/>
            <person name="Matthias M.A."/>
            <person name="Vinetz J.M."/>
            <person name="Sutton G.G."/>
            <person name="Nierman W.C."/>
            <person name="Fouts D.E."/>
        </authorList>
    </citation>
    <scope>NUCLEOTIDE SEQUENCE [LARGE SCALE GENOMIC DNA]</scope>
    <source>
        <strain evidence="2 3">HAI1536</strain>
    </source>
</reference>
<dbReference type="STRING" id="28182.GCA_001568325_03660"/>
<evidence type="ECO:0000256" key="1">
    <source>
        <dbReference type="SAM" id="Phobius"/>
    </source>
</evidence>
<name>M6VP77_9LEPT</name>